<evidence type="ECO:0000313" key="2">
    <source>
        <dbReference type="Proteomes" id="UP000299102"/>
    </source>
</evidence>
<keyword evidence="2" id="KW-1185">Reference proteome</keyword>
<organism evidence="1 2">
    <name type="scientific">Eumeta variegata</name>
    <name type="common">Bagworm moth</name>
    <name type="synonym">Eumeta japonica</name>
    <dbReference type="NCBI Taxonomy" id="151549"/>
    <lineage>
        <taxon>Eukaryota</taxon>
        <taxon>Metazoa</taxon>
        <taxon>Ecdysozoa</taxon>
        <taxon>Arthropoda</taxon>
        <taxon>Hexapoda</taxon>
        <taxon>Insecta</taxon>
        <taxon>Pterygota</taxon>
        <taxon>Neoptera</taxon>
        <taxon>Endopterygota</taxon>
        <taxon>Lepidoptera</taxon>
        <taxon>Glossata</taxon>
        <taxon>Ditrysia</taxon>
        <taxon>Tineoidea</taxon>
        <taxon>Psychidae</taxon>
        <taxon>Oiketicinae</taxon>
        <taxon>Eumeta</taxon>
    </lineage>
</organism>
<dbReference type="Proteomes" id="UP000299102">
    <property type="component" value="Unassembled WGS sequence"/>
</dbReference>
<evidence type="ECO:0000313" key="1">
    <source>
        <dbReference type="EMBL" id="GBP26907.1"/>
    </source>
</evidence>
<proteinExistence type="predicted"/>
<protein>
    <submittedName>
        <fullName evidence="1">Uncharacterized protein</fullName>
    </submittedName>
</protein>
<gene>
    <name evidence="1" type="ORF">EVAR_16489_1</name>
</gene>
<dbReference type="AlphaFoldDB" id="A0A4C1ULD8"/>
<name>A0A4C1ULD8_EUMVA</name>
<dbReference type="EMBL" id="BGZK01000186">
    <property type="protein sequence ID" value="GBP26907.1"/>
    <property type="molecule type" value="Genomic_DNA"/>
</dbReference>
<sequence>MERPVSGFTRAPTARPLFVVEITVLRFAAETATLGTDLRSSREKSLERRLPEYCSGRRLSRGDLNTVRLYAKAHGQANPESSSGCLS</sequence>
<reference evidence="1 2" key="1">
    <citation type="journal article" date="2019" name="Commun. Biol.">
        <title>The bagworm genome reveals a unique fibroin gene that provides high tensile strength.</title>
        <authorList>
            <person name="Kono N."/>
            <person name="Nakamura H."/>
            <person name="Ohtoshi R."/>
            <person name="Tomita M."/>
            <person name="Numata K."/>
            <person name="Arakawa K."/>
        </authorList>
    </citation>
    <scope>NUCLEOTIDE SEQUENCE [LARGE SCALE GENOMIC DNA]</scope>
</reference>
<accession>A0A4C1ULD8</accession>
<comment type="caution">
    <text evidence="1">The sequence shown here is derived from an EMBL/GenBank/DDBJ whole genome shotgun (WGS) entry which is preliminary data.</text>
</comment>